<dbReference type="SMART" id="SM00460">
    <property type="entry name" value="TGc"/>
    <property type="match status" value="1"/>
</dbReference>
<dbReference type="InterPro" id="IPR013589">
    <property type="entry name" value="Bac_transglu_N"/>
</dbReference>
<dbReference type="PANTHER" id="PTHR33490">
    <property type="entry name" value="BLR5614 PROTEIN-RELATED"/>
    <property type="match status" value="1"/>
</dbReference>
<organism evidence="2 3">
    <name type="scientific">Oleiphilus messinensis</name>
    <dbReference type="NCBI Taxonomy" id="141451"/>
    <lineage>
        <taxon>Bacteria</taxon>
        <taxon>Pseudomonadati</taxon>
        <taxon>Pseudomonadota</taxon>
        <taxon>Gammaproteobacteria</taxon>
        <taxon>Oceanospirillales</taxon>
        <taxon>Oleiphilaceae</taxon>
        <taxon>Oleiphilus</taxon>
    </lineage>
</organism>
<feature type="domain" description="Transglutaminase-like" evidence="1">
    <location>
        <begin position="172"/>
        <end position="242"/>
    </location>
</feature>
<reference evidence="2 3" key="1">
    <citation type="submission" date="2017-05" db="EMBL/GenBank/DDBJ databases">
        <title>Genomic insights into alkan degradation activity of Oleiphilus messinensis.</title>
        <authorList>
            <person name="Kozyavkin S.A."/>
            <person name="Slesarev A.I."/>
            <person name="Golyshin P.N."/>
            <person name="Korzhenkov A."/>
            <person name="Golyshina O.N."/>
            <person name="Toshchakov S.V."/>
        </authorList>
    </citation>
    <scope>NUCLEOTIDE SEQUENCE [LARGE SCALE GENOMIC DNA]</scope>
    <source>
        <strain evidence="2 3">ME102</strain>
    </source>
</reference>
<evidence type="ECO:0000259" key="1">
    <source>
        <dbReference type="SMART" id="SM00460"/>
    </source>
</evidence>
<dbReference type="EMBL" id="CP021425">
    <property type="protein sequence ID" value="ARU57844.1"/>
    <property type="molecule type" value="Genomic_DNA"/>
</dbReference>
<accession>A0A1Y0IEQ6</accession>
<dbReference type="Proteomes" id="UP000196027">
    <property type="component" value="Chromosome"/>
</dbReference>
<dbReference type="AlphaFoldDB" id="A0A1Y0IEQ6"/>
<dbReference type="PANTHER" id="PTHR33490:SF7">
    <property type="entry name" value="BLR2979 PROTEIN"/>
    <property type="match status" value="1"/>
</dbReference>
<evidence type="ECO:0000313" key="3">
    <source>
        <dbReference type="Proteomes" id="UP000196027"/>
    </source>
</evidence>
<dbReference type="KEGG" id="ome:OLMES_3824"/>
<evidence type="ECO:0000313" key="2">
    <source>
        <dbReference type="EMBL" id="ARU57844.1"/>
    </source>
</evidence>
<dbReference type="Pfam" id="PF08379">
    <property type="entry name" value="Bact_transglu_N"/>
    <property type="match status" value="1"/>
</dbReference>
<dbReference type="SUPFAM" id="SSF54001">
    <property type="entry name" value="Cysteine proteinases"/>
    <property type="match status" value="1"/>
</dbReference>
<dbReference type="InterPro" id="IPR002931">
    <property type="entry name" value="Transglutaminase-like"/>
</dbReference>
<sequence length="295" mass="33106">MRVRHETVYRYPGAASLAYNMAWLTPLNDPQQNCLQHRVKIDPKPRLTETRMDVFGNQCTYFEVHKPHDMLKVVSHAVVERHTGTLDAIKETTWEQCRYRELGNAHQRVRSCRFAYPGPITPALPGLAEYAQVAFVSERPIVEAIAAFTKQIFSEFSYQTGATHVDTPIDVVWQTRKGVCQDFAHIAVSGLRSIGLIAAYVSGYIVTNPPEGEEKLQGTDASHAWYAVFIPGYGWLHSDPTNDMWVRDEHITVALGRDYSDVPPLKGVCYGGGQQHPDVAVTVERISEEDASYGD</sequence>
<name>A0A1Y0IEQ6_9GAMM</name>
<dbReference type="Pfam" id="PF01841">
    <property type="entry name" value="Transglut_core"/>
    <property type="match status" value="1"/>
</dbReference>
<proteinExistence type="predicted"/>
<protein>
    <submittedName>
        <fullName evidence="2">Transglutaminase</fullName>
    </submittedName>
</protein>
<keyword evidence="3" id="KW-1185">Reference proteome</keyword>
<dbReference type="InterPro" id="IPR038765">
    <property type="entry name" value="Papain-like_cys_pep_sf"/>
</dbReference>
<gene>
    <name evidence="2" type="ORF">OLMES_3824</name>
</gene>
<dbReference type="Gene3D" id="3.10.620.30">
    <property type="match status" value="1"/>
</dbReference>